<gene>
    <name evidence="2" type="ORF">HICCMSTLAB_LOCUS13872</name>
</gene>
<evidence type="ECO:0000256" key="1">
    <source>
        <dbReference type="SAM" id="MobiDB-lite"/>
    </source>
</evidence>
<feature type="compositionally biased region" description="Polar residues" evidence="1">
    <location>
        <begin position="49"/>
        <end position="78"/>
    </location>
</feature>
<accession>A0A8J2MTV6</accession>
<protein>
    <submittedName>
        <fullName evidence="2">Uncharacterized protein</fullName>
    </submittedName>
</protein>
<evidence type="ECO:0000313" key="2">
    <source>
        <dbReference type="EMBL" id="CAG5109236.1"/>
    </source>
</evidence>
<dbReference type="OrthoDB" id="7699948at2759"/>
<dbReference type="AlphaFoldDB" id="A0A8J2MTV6"/>
<reference evidence="2" key="1">
    <citation type="submission" date="2021-04" db="EMBL/GenBank/DDBJ databases">
        <authorList>
            <person name="Chebbi M.A.C M."/>
        </authorList>
    </citation>
    <scope>NUCLEOTIDE SEQUENCE</scope>
</reference>
<dbReference type="EMBL" id="CAJNRD030001124">
    <property type="protein sequence ID" value="CAG5109236.1"/>
    <property type="molecule type" value="Genomic_DNA"/>
</dbReference>
<organism evidence="2 3">
    <name type="scientific">Cotesia congregata</name>
    <name type="common">Parasitoid wasp</name>
    <name type="synonym">Apanteles congregatus</name>
    <dbReference type="NCBI Taxonomy" id="51543"/>
    <lineage>
        <taxon>Eukaryota</taxon>
        <taxon>Metazoa</taxon>
        <taxon>Ecdysozoa</taxon>
        <taxon>Arthropoda</taxon>
        <taxon>Hexapoda</taxon>
        <taxon>Insecta</taxon>
        <taxon>Pterygota</taxon>
        <taxon>Neoptera</taxon>
        <taxon>Endopterygota</taxon>
        <taxon>Hymenoptera</taxon>
        <taxon>Apocrita</taxon>
        <taxon>Ichneumonoidea</taxon>
        <taxon>Braconidae</taxon>
        <taxon>Microgastrinae</taxon>
        <taxon>Cotesia</taxon>
    </lineage>
</organism>
<comment type="caution">
    <text evidence="2">The sequence shown here is derived from an EMBL/GenBank/DDBJ whole genome shotgun (WGS) entry which is preliminary data.</text>
</comment>
<feature type="region of interest" description="Disordered" evidence="1">
    <location>
        <begin position="48"/>
        <end position="78"/>
    </location>
</feature>
<dbReference type="Proteomes" id="UP000786811">
    <property type="component" value="Unassembled WGS sequence"/>
</dbReference>
<sequence length="78" mass="8845">MNEALNDQYLAIKVVLIFGICGCMRCKELTEMKVEDIKDLNERYLNETAIDTQPQPSTSKEGTINPQTVTTIPQQKNQ</sequence>
<evidence type="ECO:0000313" key="3">
    <source>
        <dbReference type="Proteomes" id="UP000786811"/>
    </source>
</evidence>
<proteinExistence type="predicted"/>
<name>A0A8J2MTV6_COTCN</name>
<keyword evidence="3" id="KW-1185">Reference proteome</keyword>